<evidence type="ECO:0000256" key="10">
    <source>
        <dbReference type="SAM" id="Coils"/>
    </source>
</evidence>
<dbReference type="Pfam" id="PF02463">
    <property type="entry name" value="SMC_N"/>
    <property type="match status" value="1"/>
</dbReference>
<dbReference type="AlphaFoldDB" id="A8F5R8"/>
<feature type="domain" description="AAA+ ATPase" evidence="11">
    <location>
        <begin position="21"/>
        <end position="490"/>
    </location>
</feature>
<evidence type="ECO:0000256" key="6">
    <source>
        <dbReference type="ARBA" id="ARBA00022840"/>
    </source>
</evidence>
<organism evidence="12 13">
    <name type="scientific">Pseudothermotoga lettingae (strain ATCC BAA-301 / DSM 14385 / NBRC 107922 / TMO)</name>
    <name type="common">Thermotoga lettingae</name>
    <dbReference type="NCBI Taxonomy" id="416591"/>
    <lineage>
        <taxon>Bacteria</taxon>
        <taxon>Thermotogati</taxon>
        <taxon>Thermotogota</taxon>
        <taxon>Thermotogae</taxon>
        <taxon>Thermotogales</taxon>
        <taxon>Thermotogaceae</taxon>
        <taxon>Pseudothermotoga</taxon>
    </lineage>
</organism>
<dbReference type="SUPFAM" id="SSF52540">
    <property type="entry name" value="P-loop containing nucleoside triphosphate hydrolases"/>
    <property type="match status" value="1"/>
</dbReference>
<comment type="similarity">
    <text evidence="2 9">Belongs to the RecN family.</text>
</comment>
<evidence type="ECO:0000313" key="13">
    <source>
        <dbReference type="Proteomes" id="UP000002016"/>
    </source>
</evidence>
<evidence type="ECO:0000256" key="7">
    <source>
        <dbReference type="ARBA" id="ARBA00023204"/>
    </source>
</evidence>
<dbReference type="InterPro" id="IPR027417">
    <property type="entry name" value="P-loop_NTPase"/>
</dbReference>
<dbReference type="GO" id="GO:0009432">
    <property type="term" value="P:SOS response"/>
    <property type="evidence" value="ECO:0007669"/>
    <property type="project" value="TreeGrafter"/>
</dbReference>
<dbReference type="PIRSF" id="PIRSF003128">
    <property type="entry name" value="RecN"/>
    <property type="match status" value="1"/>
</dbReference>
<keyword evidence="5 9" id="KW-0227">DNA damage</keyword>
<keyword evidence="7 9" id="KW-0234">DNA repair</keyword>
<evidence type="ECO:0000259" key="11">
    <source>
        <dbReference type="SMART" id="SM00382"/>
    </source>
</evidence>
<dbReference type="EMBL" id="CP000812">
    <property type="protein sequence ID" value="ABV33502.1"/>
    <property type="molecule type" value="Genomic_DNA"/>
</dbReference>
<name>A8F5R8_PSELT</name>
<keyword evidence="6" id="KW-0067">ATP-binding</keyword>
<dbReference type="STRING" id="416591.Tlet_0936"/>
<dbReference type="GO" id="GO:0043590">
    <property type="term" value="C:bacterial nucleoid"/>
    <property type="evidence" value="ECO:0007669"/>
    <property type="project" value="TreeGrafter"/>
</dbReference>
<reference evidence="12 13" key="2">
    <citation type="journal article" date="2009" name="Proc. Natl. Acad. Sci. U.S.A.">
        <title>On the chimeric nature, thermophilic origin, and phylogenetic placement of the Thermotogales.</title>
        <authorList>
            <person name="Zhaxybayeva O."/>
            <person name="Swithers K.S."/>
            <person name="Lapierre P."/>
            <person name="Fournier G.P."/>
            <person name="Bickhart D.M."/>
            <person name="DeBoy R.T."/>
            <person name="Nelson K.E."/>
            <person name="Nesbo C.L."/>
            <person name="Doolittle W.F."/>
            <person name="Gogarten J.P."/>
            <person name="Noll K.M."/>
        </authorList>
    </citation>
    <scope>NUCLEOTIDE SEQUENCE [LARGE SCALE GENOMIC DNA]</scope>
    <source>
        <strain evidence="13">ATCC BAA-301 / DSM 14385 / NBRC 107922 / TMO</strain>
    </source>
</reference>
<dbReference type="Gene3D" id="3.40.50.300">
    <property type="entry name" value="P-loop containing nucleotide triphosphate hydrolases"/>
    <property type="match status" value="2"/>
</dbReference>
<keyword evidence="13" id="KW-1185">Reference proteome</keyword>
<dbReference type="PANTHER" id="PTHR11059:SF0">
    <property type="entry name" value="DNA REPAIR PROTEIN RECN"/>
    <property type="match status" value="1"/>
</dbReference>
<proteinExistence type="inferred from homology"/>
<evidence type="ECO:0000256" key="9">
    <source>
        <dbReference type="PIRNR" id="PIRNR003128"/>
    </source>
</evidence>
<comment type="function">
    <text evidence="1 9">May be involved in recombinational repair of damaged DNA.</text>
</comment>
<evidence type="ECO:0000256" key="5">
    <source>
        <dbReference type="ARBA" id="ARBA00022763"/>
    </source>
</evidence>
<dbReference type="SMART" id="SM00382">
    <property type="entry name" value="AAA"/>
    <property type="match status" value="1"/>
</dbReference>
<accession>A8F5R8</accession>
<keyword evidence="10" id="KW-0175">Coiled coil</keyword>
<dbReference type="eggNOG" id="COG0497">
    <property type="taxonomic scope" value="Bacteria"/>
</dbReference>
<feature type="coiled-coil region" evidence="10">
    <location>
        <begin position="169"/>
        <end position="196"/>
    </location>
</feature>
<dbReference type="GO" id="GO:0005524">
    <property type="term" value="F:ATP binding"/>
    <property type="evidence" value="ECO:0007669"/>
    <property type="project" value="UniProtKB-KW"/>
</dbReference>
<dbReference type="InterPro" id="IPR003395">
    <property type="entry name" value="RecF/RecN/SMC_N"/>
</dbReference>
<evidence type="ECO:0000256" key="1">
    <source>
        <dbReference type="ARBA" id="ARBA00003618"/>
    </source>
</evidence>
<dbReference type="GO" id="GO:0006310">
    <property type="term" value="P:DNA recombination"/>
    <property type="evidence" value="ECO:0007669"/>
    <property type="project" value="InterPro"/>
</dbReference>
<evidence type="ECO:0000256" key="2">
    <source>
        <dbReference type="ARBA" id="ARBA00009441"/>
    </source>
</evidence>
<dbReference type="HOGENOM" id="CLU_018297_3_1_0"/>
<dbReference type="RefSeq" id="WP_012002983.1">
    <property type="nucleotide sequence ID" value="NC_009828.1"/>
</dbReference>
<sequence>MLIRFHGENLLYFNNFDIEFDDRLNVITGETGAGKSILLKALQALLGNKTELPAGNGCYLEALFDPSENLKRQLRDLSLEEDELVVSLTIGKRWVYRLNGRMFPQSTVAQLFEDEVQFHQQNSQTSLLKPRNQIALIDSFYDSKELLEEYQNVYREYRETEKYLSDHREEILQKRLDELQAQLEYFEKVNPSLSEEKELREKYERMVKFQELSEMLAVVLSILEGESEGSLRNLWNILHKLEKNKHLLPTGFVELLEEIVEKSEELSRIAKTTLEEMEIEDLRSIEERIWDYNELKRRYGPELEDVMKYYENIKQERDRLAEELLKLKQAVQKISVLRKNAFDLAKKIHSARIEAAKQLEYQIENHLKDLSMSTKLTISIRELKDLTLTGISEVDFLILSHKNEQAPMKNVLSGGELSRMMLALELAIANRFFSKTLIFDEIDSGIGGLTGNVLGIKLSKVSKSLQTIVVTHLPQIARFADRHFVVEKTEQSKMILKMLSGEERKKEMVRMIGGEQIFRGEES</sequence>
<dbReference type="KEGG" id="tle:Tlet_0936"/>
<dbReference type="Proteomes" id="UP000002016">
    <property type="component" value="Chromosome"/>
</dbReference>
<dbReference type="InterPro" id="IPR004604">
    <property type="entry name" value="DNA_recomb/repair_RecN"/>
</dbReference>
<keyword evidence="4" id="KW-0547">Nucleotide-binding</keyword>
<gene>
    <name evidence="12" type="ordered locus">Tlet_0936</name>
</gene>
<dbReference type="OrthoDB" id="9806954at2"/>
<dbReference type="PANTHER" id="PTHR11059">
    <property type="entry name" value="DNA REPAIR PROTEIN RECN"/>
    <property type="match status" value="1"/>
</dbReference>
<dbReference type="InterPro" id="IPR003593">
    <property type="entry name" value="AAA+_ATPase"/>
</dbReference>
<evidence type="ECO:0000256" key="8">
    <source>
        <dbReference type="ARBA" id="ARBA00033408"/>
    </source>
</evidence>
<reference evidence="12 13" key="1">
    <citation type="submission" date="2007-08" db="EMBL/GenBank/DDBJ databases">
        <title>Complete sequence of Thermotoga lettingae TMO.</title>
        <authorList>
            <consortium name="US DOE Joint Genome Institute"/>
            <person name="Copeland A."/>
            <person name="Lucas S."/>
            <person name="Lapidus A."/>
            <person name="Barry K."/>
            <person name="Glavina del Rio T."/>
            <person name="Dalin E."/>
            <person name="Tice H."/>
            <person name="Pitluck S."/>
            <person name="Foster B."/>
            <person name="Bruce D."/>
            <person name="Schmutz J."/>
            <person name="Larimer F."/>
            <person name="Land M."/>
            <person name="Hauser L."/>
            <person name="Kyrpides N."/>
            <person name="Mikhailova N."/>
            <person name="Nelson K."/>
            <person name="Gogarten J.P."/>
            <person name="Noll K."/>
            <person name="Richardson P."/>
        </authorList>
    </citation>
    <scope>NUCLEOTIDE SEQUENCE [LARGE SCALE GENOMIC DNA]</scope>
    <source>
        <strain evidence="13">ATCC BAA-301 / DSM 14385 / NBRC 107922 / TMO</strain>
    </source>
</reference>
<evidence type="ECO:0000256" key="3">
    <source>
        <dbReference type="ARBA" id="ARBA00021315"/>
    </source>
</evidence>
<evidence type="ECO:0000256" key="4">
    <source>
        <dbReference type="ARBA" id="ARBA00022741"/>
    </source>
</evidence>
<feature type="coiled-coil region" evidence="10">
    <location>
        <begin position="260"/>
        <end position="340"/>
    </location>
</feature>
<dbReference type="GO" id="GO:0006281">
    <property type="term" value="P:DNA repair"/>
    <property type="evidence" value="ECO:0007669"/>
    <property type="project" value="UniProtKB-KW"/>
</dbReference>
<evidence type="ECO:0000313" key="12">
    <source>
        <dbReference type="EMBL" id="ABV33502.1"/>
    </source>
</evidence>
<protein>
    <recommendedName>
        <fullName evidence="3 9">DNA repair protein RecN</fullName>
    </recommendedName>
    <alternativeName>
        <fullName evidence="8 9">Recombination protein N</fullName>
    </alternativeName>
</protein>